<proteinExistence type="predicted"/>
<evidence type="ECO:0000313" key="2">
    <source>
        <dbReference type="EMBL" id="KAK7323259.1"/>
    </source>
</evidence>
<dbReference type="Proteomes" id="UP001367508">
    <property type="component" value="Unassembled WGS sequence"/>
</dbReference>
<evidence type="ECO:0000256" key="1">
    <source>
        <dbReference type="SAM" id="Phobius"/>
    </source>
</evidence>
<reference evidence="2 3" key="1">
    <citation type="submission" date="2024-01" db="EMBL/GenBank/DDBJ databases">
        <title>The genomes of 5 underutilized Papilionoideae crops provide insights into root nodulation and disease resistanc.</title>
        <authorList>
            <person name="Jiang F."/>
        </authorList>
    </citation>
    <scope>NUCLEOTIDE SEQUENCE [LARGE SCALE GENOMIC DNA]</scope>
    <source>
        <strain evidence="2">LVBAO_FW01</strain>
        <tissue evidence="2">Leaves</tissue>
    </source>
</reference>
<name>A0AAN9KWJ2_CANGL</name>
<keyword evidence="1" id="KW-0812">Transmembrane</keyword>
<gene>
    <name evidence="2" type="ORF">VNO77_26724</name>
</gene>
<sequence length="74" mass="8490">MIIYCKLIVGKSFNMPFFVCYGADTFWARGVPWSLFLVRLRLASGVALFVYIQLVMTTLTEKNNAEMITIILYS</sequence>
<keyword evidence="3" id="KW-1185">Reference proteome</keyword>
<dbReference type="AlphaFoldDB" id="A0AAN9KWJ2"/>
<keyword evidence="1" id="KW-1133">Transmembrane helix</keyword>
<feature type="transmembrane region" description="Helical" evidence="1">
    <location>
        <begin position="33"/>
        <end position="52"/>
    </location>
</feature>
<comment type="caution">
    <text evidence="2">The sequence shown here is derived from an EMBL/GenBank/DDBJ whole genome shotgun (WGS) entry which is preliminary data.</text>
</comment>
<protein>
    <submittedName>
        <fullName evidence="2">Uncharacterized protein</fullName>
    </submittedName>
</protein>
<evidence type="ECO:0000313" key="3">
    <source>
        <dbReference type="Proteomes" id="UP001367508"/>
    </source>
</evidence>
<keyword evidence="1" id="KW-0472">Membrane</keyword>
<dbReference type="EMBL" id="JAYMYQ010000006">
    <property type="protein sequence ID" value="KAK7323259.1"/>
    <property type="molecule type" value="Genomic_DNA"/>
</dbReference>
<accession>A0AAN9KWJ2</accession>
<organism evidence="2 3">
    <name type="scientific">Canavalia gladiata</name>
    <name type="common">Sword bean</name>
    <name type="synonym">Dolichos gladiatus</name>
    <dbReference type="NCBI Taxonomy" id="3824"/>
    <lineage>
        <taxon>Eukaryota</taxon>
        <taxon>Viridiplantae</taxon>
        <taxon>Streptophyta</taxon>
        <taxon>Embryophyta</taxon>
        <taxon>Tracheophyta</taxon>
        <taxon>Spermatophyta</taxon>
        <taxon>Magnoliopsida</taxon>
        <taxon>eudicotyledons</taxon>
        <taxon>Gunneridae</taxon>
        <taxon>Pentapetalae</taxon>
        <taxon>rosids</taxon>
        <taxon>fabids</taxon>
        <taxon>Fabales</taxon>
        <taxon>Fabaceae</taxon>
        <taxon>Papilionoideae</taxon>
        <taxon>50 kb inversion clade</taxon>
        <taxon>NPAAA clade</taxon>
        <taxon>indigoferoid/millettioid clade</taxon>
        <taxon>Phaseoleae</taxon>
        <taxon>Canavalia</taxon>
    </lineage>
</organism>